<feature type="chain" id="PRO_5040110619" description="Cyanovirin-N domain-containing protein" evidence="1">
    <location>
        <begin position="20"/>
        <end position="165"/>
    </location>
</feature>
<dbReference type="EMBL" id="CP019471">
    <property type="protein sequence ID" value="UQC75094.1"/>
    <property type="molecule type" value="Genomic_DNA"/>
</dbReference>
<keyword evidence="1" id="KW-0732">Signal</keyword>
<dbReference type="Pfam" id="PF08881">
    <property type="entry name" value="CVNH"/>
    <property type="match status" value="1"/>
</dbReference>
<sequence>MRVLASLPLLAMAALQVAAGDFSATCSGTSYFSTSVKSYCMDKYQEDSYSTDLDMTKCLANVGGRIVCRPSNPSFKFCDCGLGGDKKQILNCRCTDSTGTKRPSSLNLARGAKADYQRFTNCFLGNDSRYQIAPRFSQKLNLSRVTWSLRAPTAAPDRPPAIAIQ</sequence>
<evidence type="ECO:0000313" key="4">
    <source>
        <dbReference type="Proteomes" id="UP000830671"/>
    </source>
</evidence>
<dbReference type="RefSeq" id="XP_049136741.1">
    <property type="nucleotide sequence ID" value="XM_049280784.1"/>
</dbReference>
<accession>A0A9Q8SCZ1</accession>
<dbReference type="KEGG" id="clup:CLUP02_01747"/>
<dbReference type="SUPFAM" id="SSF51322">
    <property type="entry name" value="Cyanovirin-N"/>
    <property type="match status" value="1"/>
</dbReference>
<proteinExistence type="predicted"/>
<dbReference type="GeneID" id="73335794"/>
<evidence type="ECO:0000313" key="3">
    <source>
        <dbReference type="EMBL" id="UQC75094.1"/>
    </source>
</evidence>
<evidence type="ECO:0000256" key="1">
    <source>
        <dbReference type="SAM" id="SignalP"/>
    </source>
</evidence>
<dbReference type="InterPro" id="IPR011058">
    <property type="entry name" value="Cyanovirin-N"/>
</dbReference>
<organism evidence="3 4">
    <name type="scientific">Colletotrichum lupini</name>
    <dbReference type="NCBI Taxonomy" id="145971"/>
    <lineage>
        <taxon>Eukaryota</taxon>
        <taxon>Fungi</taxon>
        <taxon>Dikarya</taxon>
        <taxon>Ascomycota</taxon>
        <taxon>Pezizomycotina</taxon>
        <taxon>Sordariomycetes</taxon>
        <taxon>Hypocreomycetidae</taxon>
        <taxon>Glomerellales</taxon>
        <taxon>Glomerellaceae</taxon>
        <taxon>Colletotrichum</taxon>
        <taxon>Colletotrichum acutatum species complex</taxon>
    </lineage>
</organism>
<keyword evidence="4" id="KW-1185">Reference proteome</keyword>
<gene>
    <name evidence="3" type="ORF">CLUP02_01747</name>
</gene>
<dbReference type="Gene3D" id="2.30.60.10">
    <property type="entry name" value="Cyanovirin-N"/>
    <property type="match status" value="1"/>
</dbReference>
<feature type="signal peptide" evidence="1">
    <location>
        <begin position="1"/>
        <end position="19"/>
    </location>
</feature>
<feature type="domain" description="Cyanovirin-N" evidence="2">
    <location>
        <begin position="22"/>
        <end position="109"/>
    </location>
</feature>
<evidence type="ECO:0000259" key="2">
    <source>
        <dbReference type="Pfam" id="PF08881"/>
    </source>
</evidence>
<dbReference type="InterPro" id="IPR036673">
    <property type="entry name" value="Cyanovirin-N_sf"/>
</dbReference>
<reference evidence="3" key="1">
    <citation type="journal article" date="2021" name="Mol. Plant Microbe Interact.">
        <title>Complete Genome Sequence of the Plant-Pathogenic Fungus Colletotrichum lupini.</title>
        <authorList>
            <person name="Baroncelli R."/>
            <person name="Pensec F."/>
            <person name="Da Lio D."/>
            <person name="Boufleur T."/>
            <person name="Vicente I."/>
            <person name="Sarrocco S."/>
            <person name="Picot A."/>
            <person name="Baraldi E."/>
            <person name="Sukno S."/>
            <person name="Thon M."/>
            <person name="Le Floch G."/>
        </authorList>
    </citation>
    <scope>NUCLEOTIDE SEQUENCE</scope>
    <source>
        <strain evidence="3">IMI 504893</strain>
    </source>
</reference>
<protein>
    <recommendedName>
        <fullName evidence="2">Cyanovirin-N domain-containing protein</fullName>
    </recommendedName>
</protein>
<dbReference type="Proteomes" id="UP000830671">
    <property type="component" value="Chromosome 1"/>
</dbReference>
<dbReference type="AlphaFoldDB" id="A0A9Q8SCZ1"/>
<name>A0A9Q8SCZ1_9PEZI</name>